<dbReference type="FunFam" id="2.60.260.20:FF:000005">
    <property type="entry name" value="Chaperone protein dnaJ 1, mitochondrial"/>
    <property type="match status" value="1"/>
</dbReference>
<evidence type="ECO:0000256" key="4">
    <source>
        <dbReference type="ARBA" id="ARBA00022833"/>
    </source>
</evidence>
<feature type="binding site" evidence="6">
    <location>
        <position position="202"/>
    </location>
    <ligand>
        <name>Zn(2+)</name>
        <dbReference type="ChEBI" id="CHEBI:29105"/>
        <label>1</label>
    </ligand>
</feature>
<dbReference type="InterPro" id="IPR036869">
    <property type="entry name" value="J_dom_sf"/>
</dbReference>
<dbReference type="GO" id="GO:0008270">
    <property type="term" value="F:zinc ion binding"/>
    <property type="evidence" value="ECO:0007669"/>
    <property type="project" value="UniProtKB-UniRule"/>
</dbReference>
<dbReference type="PANTHER" id="PTHR43096:SF52">
    <property type="entry name" value="DNAJ HOMOLOG 1, MITOCHONDRIAL-RELATED"/>
    <property type="match status" value="1"/>
</dbReference>
<dbReference type="InterPro" id="IPR012724">
    <property type="entry name" value="DnaJ"/>
</dbReference>
<feature type="binding site" evidence="6">
    <location>
        <position position="191"/>
    </location>
    <ligand>
        <name>Zn(2+)</name>
        <dbReference type="ChEBI" id="CHEBI:29105"/>
        <label>2</label>
    </ligand>
</feature>
<dbReference type="GO" id="GO:0042026">
    <property type="term" value="P:protein refolding"/>
    <property type="evidence" value="ECO:0007669"/>
    <property type="project" value="TreeGrafter"/>
</dbReference>
<dbReference type="InterPro" id="IPR001305">
    <property type="entry name" value="HSP_DnaJ_Cys-rich_dom"/>
</dbReference>
<dbReference type="CDD" id="cd10747">
    <property type="entry name" value="DnaJ_C"/>
    <property type="match status" value="1"/>
</dbReference>
<feature type="binding site" evidence="6">
    <location>
        <position position="165"/>
    </location>
    <ligand>
        <name>Zn(2+)</name>
        <dbReference type="ChEBI" id="CHEBI:29105"/>
        <label>2</label>
    </ligand>
</feature>
<feature type="domain" description="CR-type" evidence="9">
    <location>
        <begin position="132"/>
        <end position="214"/>
    </location>
</feature>
<dbReference type="PROSITE" id="PS50076">
    <property type="entry name" value="DNAJ_2"/>
    <property type="match status" value="1"/>
</dbReference>
<evidence type="ECO:0000256" key="3">
    <source>
        <dbReference type="ARBA" id="ARBA00022771"/>
    </source>
</evidence>
<evidence type="ECO:0000256" key="5">
    <source>
        <dbReference type="ARBA" id="ARBA00023186"/>
    </source>
</evidence>
<dbReference type="SUPFAM" id="SSF57938">
    <property type="entry name" value="DnaJ/Hsp40 cysteine-rich domain"/>
    <property type="match status" value="1"/>
</dbReference>
<dbReference type="SUPFAM" id="SSF49493">
    <property type="entry name" value="HSP40/DnaJ peptide-binding domain"/>
    <property type="match status" value="2"/>
</dbReference>
<feature type="binding site" evidence="6">
    <location>
        <position position="148"/>
    </location>
    <ligand>
        <name>Zn(2+)</name>
        <dbReference type="ChEBI" id="CHEBI:29105"/>
        <label>1</label>
    </ligand>
</feature>
<evidence type="ECO:0000313" key="10">
    <source>
        <dbReference type="EMBL" id="PQP79778.1"/>
    </source>
</evidence>
<evidence type="ECO:0000256" key="6">
    <source>
        <dbReference type="HAMAP-Rule" id="MF_01152"/>
    </source>
</evidence>
<dbReference type="EMBL" id="PUUG01000024">
    <property type="protein sequence ID" value="PQP79778.1"/>
    <property type="molecule type" value="Genomic_DNA"/>
</dbReference>
<dbReference type="GO" id="GO:0005524">
    <property type="term" value="F:ATP binding"/>
    <property type="evidence" value="ECO:0007669"/>
    <property type="project" value="InterPro"/>
</dbReference>
<dbReference type="Gene3D" id="2.60.260.20">
    <property type="entry name" value="Urease metallochaperone UreE, N-terminal domain"/>
    <property type="match status" value="2"/>
</dbReference>
<dbReference type="GO" id="GO:0006260">
    <property type="term" value="P:DNA replication"/>
    <property type="evidence" value="ECO:0007669"/>
    <property type="project" value="UniProtKB-KW"/>
</dbReference>
<dbReference type="InterPro" id="IPR001623">
    <property type="entry name" value="DnaJ_domain"/>
</dbReference>
<dbReference type="PRINTS" id="PR00625">
    <property type="entry name" value="JDOMAIN"/>
</dbReference>
<dbReference type="InterPro" id="IPR018253">
    <property type="entry name" value="DnaJ_domain_CS"/>
</dbReference>
<dbReference type="GO" id="GO:0005737">
    <property type="term" value="C:cytoplasm"/>
    <property type="evidence" value="ECO:0007669"/>
    <property type="project" value="UniProtKB-SubCell"/>
</dbReference>
<keyword evidence="6" id="KW-0346">Stress response</keyword>
<accession>A0A2S8NV03</accession>
<dbReference type="PANTHER" id="PTHR43096">
    <property type="entry name" value="DNAJ HOMOLOG 1, MITOCHONDRIAL-RELATED"/>
    <property type="match status" value="1"/>
</dbReference>
<keyword evidence="5 6" id="KW-0143">Chaperone</keyword>
<dbReference type="InterPro" id="IPR002939">
    <property type="entry name" value="DnaJ_C"/>
</dbReference>
<dbReference type="Pfam" id="PF01556">
    <property type="entry name" value="DnaJ_C"/>
    <property type="match status" value="1"/>
</dbReference>
<gene>
    <name evidence="6 10" type="primary">dnaJ</name>
    <name evidence="10" type="ORF">C6B37_01160</name>
</gene>
<dbReference type="Pfam" id="PF00684">
    <property type="entry name" value="DnaJ_CXXCXGXG"/>
    <property type="match status" value="1"/>
</dbReference>
<dbReference type="CDD" id="cd10719">
    <property type="entry name" value="DnaJ_zf"/>
    <property type="match status" value="1"/>
</dbReference>
<dbReference type="GO" id="GO:0009408">
    <property type="term" value="P:response to heat"/>
    <property type="evidence" value="ECO:0007669"/>
    <property type="project" value="InterPro"/>
</dbReference>
<organism evidence="10 11">
    <name type="scientific">Candidatus Phytoplasma phoenicium</name>
    <dbReference type="NCBI Taxonomy" id="198422"/>
    <lineage>
        <taxon>Bacteria</taxon>
        <taxon>Bacillati</taxon>
        <taxon>Mycoplasmatota</taxon>
        <taxon>Mollicutes</taxon>
        <taxon>Acholeplasmatales</taxon>
        <taxon>Acholeplasmataceae</taxon>
        <taxon>Candidatus Phytoplasma</taxon>
        <taxon>16SrIX (Pigeon pea witches'-broom group)</taxon>
    </lineage>
</organism>
<feature type="binding site" evidence="6">
    <location>
        <position position="162"/>
    </location>
    <ligand>
        <name>Zn(2+)</name>
        <dbReference type="ChEBI" id="CHEBI:29105"/>
        <label>2</label>
    </ligand>
</feature>
<dbReference type="Gene3D" id="1.10.287.110">
    <property type="entry name" value="DnaJ domain"/>
    <property type="match status" value="1"/>
</dbReference>
<dbReference type="NCBIfam" id="NF008035">
    <property type="entry name" value="PRK10767.1"/>
    <property type="match status" value="1"/>
</dbReference>
<dbReference type="AlphaFoldDB" id="A0A2S8NV03"/>
<keyword evidence="3 6" id="KW-0863">Zinc-finger</keyword>
<dbReference type="GO" id="GO:0031072">
    <property type="term" value="F:heat shock protein binding"/>
    <property type="evidence" value="ECO:0007669"/>
    <property type="project" value="InterPro"/>
</dbReference>
<dbReference type="Proteomes" id="UP000238672">
    <property type="component" value="Unassembled WGS sequence"/>
</dbReference>
<dbReference type="Pfam" id="PF00226">
    <property type="entry name" value="DnaJ"/>
    <property type="match status" value="1"/>
</dbReference>
<evidence type="ECO:0000256" key="7">
    <source>
        <dbReference type="PROSITE-ProRule" id="PRU00546"/>
    </source>
</evidence>
<evidence type="ECO:0000256" key="1">
    <source>
        <dbReference type="ARBA" id="ARBA00022723"/>
    </source>
</evidence>
<comment type="cofactor">
    <cofactor evidence="6">
        <name>Zn(2+)</name>
        <dbReference type="ChEBI" id="CHEBI:29105"/>
    </cofactor>
    <text evidence="6">Binds 2 Zn(2+) ions per monomer.</text>
</comment>
<evidence type="ECO:0000259" key="9">
    <source>
        <dbReference type="PROSITE" id="PS51188"/>
    </source>
</evidence>
<dbReference type="InterPro" id="IPR008971">
    <property type="entry name" value="HSP40/DnaJ_pept-bd"/>
</dbReference>
<feature type="binding site" evidence="6">
    <location>
        <position position="145"/>
    </location>
    <ligand>
        <name>Zn(2+)</name>
        <dbReference type="ChEBI" id="CHEBI:29105"/>
        <label>1</label>
    </ligand>
</feature>
<evidence type="ECO:0000313" key="11">
    <source>
        <dbReference type="Proteomes" id="UP000238672"/>
    </source>
</evidence>
<dbReference type="PROSITE" id="PS51188">
    <property type="entry name" value="ZF_CR"/>
    <property type="match status" value="1"/>
</dbReference>
<comment type="subcellular location">
    <subcellularLocation>
        <location evidence="6">Cytoplasm</location>
    </subcellularLocation>
</comment>
<reference evidence="10 11" key="1">
    <citation type="submission" date="2018-02" db="EMBL/GenBank/DDBJ databases">
        <title>Metagenomics reveals mixed infection of spiroplasma and phytoplasma in chicory.</title>
        <authorList>
            <person name="Polano C."/>
            <person name="Moruzzi S."/>
            <person name="Ermacora P."/>
            <person name="Ferrini F."/>
            <person name="Martini M."/>
            <person name="Firrao G."/>
        </authorList>
    </citation>
    <scope>NUCLEOTIDE SEQUENCE [LARGE SCALE GENOMIC DNA]</scope>
    <source>
        <strain evidence="10 11">ChiP</strain>
    </source>
</reference>
<name>A0A2S8NV03_9MOLU</name>
<proteinExistence type="inferred from homology"/>
<feature type="binding site" evidence="6">
    <location>
        <position position="205"/>
    </location>
    <ligand>
        <name>Zn(2+)</name>
        <dbReference type="ChEBI" id="CHEBI:29105"/>
        <label>1</label>
    </ligand>
</feature>
<dbReference type="PROSITE" id="PS00636">
    <property type="entry name" value="DNAJ_1"/>
    <property type="match status" value="1"/>
</dbReference>
<keyword evidence="4 6" id="KW-0862">Zinc</keyword>
<dbReference type="GO" id="GO:0051082">
    <property type="term" value="F:unfolded protein binding"/>
    <property type="evidence" value="ECO:0007669"/>
    <property type="project" value="UniProtKB-UniRule"/>
</dbReference>
<evidence type="ECO:0000259" key="8">
    <source>
        <dbReference type="PROSITE" id="PS50076"/>
    </source>
</evidence>
<keyword evidence="11" id="KW-1185">Reference proteome</keyword>
<comment type="caution">
    <text evidence="10">The sequence shown here is derived from an EMBL/GenBank/DDBJ whole genome shotgun (WGS) entry which is preliminary data.</text>
</comment>
<feature type="domain" description="J" evidence="8">
    <location>
        <begin position="6"/>
        <end position="70"/>
    </location>
</feature>
<comment type="similarity">
    <text evidence="6">Belongs to the DnaJ family.</text>
</comment>
<feature type="binding site" evidence="6">
    <location>
        <position position="188"/>
    </location>
    <ligand>
        <name>Zn(2+)</name>
        <dbReference type="ChEBI" id="CHEBI:29105"/>
        <label>2</label>
    </ligand>
</feature>
<comment type="function">
    <text evidence="6">Participates actively in the response to hyperosmotic and heat shock by preventing the aggregation of stress-denatured proteins and by disaggregating proteins, also in an autonomous, DnaK-independent fashion. Unfolded proteins bind initially to DnaJ; upon interaction with the DnaJ-bound protein, DnaK hydrolyzes its bound ATP, resulting in the formation of a stable complex. GrpE releases ADP from DnaK; ATP binding to DnaK triggers the release of the substrate protein, thus completing the reaction cycle. Several rounds of ATP-dependent interactions between DnaJ, DnaK and GrpE are required for fully efficient folding. Also involved, together with DnaK and GrpE, in the DNA replication of plasmids through activation of initiation proteins.</text>
</comment>
<dbReference type="CDD" id="cd06257">
    <property type="entry name" value="DnaJ"/>
    <property type="match status" value="1"/>
</dbReference>
<evidence type="ECO:0000256" key="2">
    <source>
        <dbReference type="ARBA" id="ARBA00022737"/>
    </source>
</evidence>
<dbReference type="SUPFAM" id="SSF46565">
    <property type="entry name" value="Chaperone J-domain"/>
    <property type="match status" value="1"/>
</dbReference>
<dbReference type="SMART" id="SM00271">
    <property type="entry name" value="DnaJ"/>
    <property type="match status" value="1"/>
</dbReference>
<protein>
    <recommendedName>
        <fullName evidence="6">Chaperone protein DnaJ</fullName>
    </recommendedName>
</protein>
<dbReference type="NCBIfam" id="TIGR02349">
    <property type="entry name" value="DnaJ_bact"/>
    <property type="match status" value="1"/>
</dbReference>
<comment type="caution">
    <text evidence="6">Lacks conserved residue(s) required for the propagation of feature annotation.</text>
</comment>
<sequence>MNQKKDYYAILGLSKDAKENEIKSAYRKLAKKFHPDVSKEDNAAQKFKEVQEAYEVLINPTKRSNYDRFGHANEQNYDFGGGDFQGFGNAEFDFGDIFGNFFGKKSQRGTKSNKGQDQHIEMILDFTEAALGVEKKIAFEIEKDCENCKGTGARTKKDIHVCDYCNGEGYITSSQKTFLGNFTTQQVCPKCNGQGKKILNKCSFCKGYQRVRSSKTLNLNIPGGIDDGETLVSKGQGHEGHLGAPHGDLYVRIKVNSHEFFKRDKQDIISTIFISIFQATLGAVISVPTIDGEINMTIPEGTQNDTKLRLKNKGVPYTNSSYRRGDHYVIIKIKTPIKLTKEQKELFRQLQILEENKNNTKKSRFWSF</sequence>
<keyword evidence="1 6" id="KW-0479">Metal-binding</keyword>
<keyword evidence="6" id="KW-0963">Cytoplasm</keyword>
<dbReference type="InterPro" id="IPR036410">
    <property type="entry name" value="HSP_DnaJ_Cys-rich_dom_sf"/>
</dbReference>
<comment type="subunit">
    <text evidence="6">Homodimer.</text>
</comment>
<keyword evidence="6" id="KW-0235">DNA replication</keyword>
<dbReference type="Gene3D" id="6.20.20.10">
    <property type="match status" value="2"/>
</dbReference>
<dbReference type="HAMAP" id="MF_01152">
    <property type="entry name" value="DnaJ"/>
    <property type="match status" value="1"/>
</dbReference>
<feature type="zinc finger region" description="CR-type" evidence="7">
    <location>
        <begin position="132"/>
        <end position="214"/>
    </location>
</feature>
<comment type="domain">
    <text evidence="6">The J domain is necessary and sufficient to stimulate DnaK ATPase activity. Zinc center 1 plays an important role in the autonomous, DnaK-independent chaperone activity of DnaJ. Zinc center 2 is essential for interaction with DnaK and for DnaJ activity.</text>
</comment>
<keyword evidence="2 6" id="KW-0677">Repeat</keyword>